<dbReference type="PANTHER" id="PTHR15361">
    <property type="entry name" value="RAD51/NUKS-INTERACTING PROTEIN"/>
    <property type="match status" value="1"/>
</dbReference>
<accession>A0A8V0ZPZ3</accession>
<feature type="region of interest" description="Disordered" evidence="1">
    <location>
        <begin position="167"/>
        <end position="196"/>
    </location>
</feature>
<protein>
    <submittedName>
        <fullName evidence="3">RAD51 associated protein 1</fullName>
    </submittedName>
</protein>
<dbReference type="InterPro" id="IPR031419">
    <property type="entry name" value="RAD51_interact"/>
</dbReference>
<dbReference type="AlphaFoldDB" id="A0A8V0ZPZ3"/>
<dbReference type="GO" id="GO:0071479">
    <property type="term" value="P:cellular response to ionizing radiation"/>
    <property type="evidence" value="ECO:0007669"/>
    <property type="project" value="Ensembl"/>
</dbReference>
<dbReference type="GO" id="GO:0000785">
    <property type="term" value="C:chromatin"/>
    <property type="evidence" value="ECO:0007669"/>
    <property type="project" value="Ensembl"/>
</dbReference>
<dbReference type="GO" id="GO:0003690">
    <property type="term" value="F:double-stranded DNA binding"/>
    <property type="evidence" value="ECO:0000318"/>
    <property type="project" value="GO_Central"/>
</dbReference>
<feature type="domain" description="RAD51 interacting motif" evidence="2">
    <location>
        <begin position="274"/>
        <end position="310"/>
    </location>
</feature>
<feature type="region of interest" description="Disordered" evidence="1">
    <location>
        <begin position="210"/>
        <end position="277"/>
    </location>
</feature>
<sequence>MQKRGVGTIPPNQAILLSNHIECSSNSYTCIWTNRKIVNYSEFGDFEDGDEDFACIAAPLTKKSRTQPKEPKKENKKKQKTQKEFTSSQKQSPIGRTSLDDSFCERDLNVTLALSIKEKSANILEVQNSKEQGQVLDDDIPRNGCRQWTAASKAFSHQKLLTIDSCDREHVTDSEPVTIPDEESEEDSDYREGNDEDCAMEKMKINGMKKKIKRQTRKEKKTPKSENNTTEVMELKSEQTQKMMSTSSEPVGRPLYTSSPVTNKKPKWVPPAATGASNNFMKCASVKSPTQCLRLGLSRLARVKPLHPNATSG</sequence>
<dbReference type="GO" id="GO:1905168">
    <property type="term" value="P:positive regulation of double-strand break repair via homologous recombination"/>
    <property type="evidence" value="ECO:0007669"/>
    <property type="project" value="Ensembl"/>
</dbReference>
<feature type="region of interest" description="Disordered" evidence="1">
    <location>
        <begin position="59"/>
        <end position="98"/>
    </location>
</feature>
<evidence type="ECO:0000313" key="4">
    <source>
        <dbReference type="Proteomes" id="UP000000539"/>
    </source>
</evidence>
<reference evidence="3" key="2">
    <citation type="submission" date="2025-08" db="UniProtKB">
        <authorList>
            <consortium name="Ensembl"/>
        </authorList>
    </citation>
    <scope>IDENTIFICATION</scope>
    <source>
        <strain evidence="3">broiler</strain>
    </source>
</reference>
<dbReference type="GO" id="GO:0005634">
    <property type="term" value="C:nucleus"/>
    <property type="evidence" value="ECO:0007669"/>
    <property type="project" value="Ensembl"/>
</dbReference>
<dbReference type="GO" id="GO:0036297">
    <property type="term" value="P:interstrand cross-link repair"/>
    <property type="evidence" value="ECO:0000318"/>
    <property type="project" value="GO_Central"/>
</dbReference>
<evidence type="ECO:0000313" key="3">
    <source>
        <dbReference type="Ensembl" id="ENSGALP00010032901.1"/>
    </source>
</evidence>
<dbReference type="GO" id="GO:0000724">
    <property type="term" value="P:double-strand break repair via homologous recombination"/>
    <property type="evidence" value="ECO:0000318"/>
    <property type="project" value="GO_Central"/>
</dbReference>
<proteinExistence type="predicted"/>
<feature type="compositionally biased region" description="Basic residues" evidence="1">
    <location>
        <begin position="210"/>
        <end position="221"/>
    </location>
</feature>
<dbReference type="Proteomes" id="UP000000539">
    <property type="component" value="Chromosome 1"/>
</dbReference>
<feature type="compositionally biased region" description="Acidic residues" evidence="1">
    <location>
        <begin position="180"/>
        <end position="196"/>
    </location>
</feature>
<dbReference type="GO" id="GO:0062037">
    <property type="term" value="F:D-loop DNA binding"/>
    <property type="evidence" value="ECO:0007669"/>
    <property type="project" value="Ensembl"/>
</dbReference>
<dbReference type="GO" id="GO:0032991">
    <property type="term" value="C:protein-containing complex"/>
    <property type="evidence" value="ECO:0007669"/>
    <property type="project" value="Ensembl"/>
</dbReference>
<evidence type="ECO:0000256" key="1">
    <source>
        <dbReference type="SAM" id="MobiDB-lite"/>
    </source>
</evidence>
<organism evidence="3 4">
    <name type="scientific">Gallus gallus</name>
    <name type="common">Chicken</name>
    <dbReference type="NCBI Taxonomy" id="9031"/>
    <lineage>
        <taxon>Eukaryota</taxon>
        <taxon>Metazoa</taxon>
        <taxon>Chordata</taxon>
        <taxon>Craniata</taxon>
        <taxon>Vertebrata</taxon>
        <taxon>Euteleostomi</taxon>
        <taxon>Archelosauria</taxon>
        <taxon>Archosauria</taxon>
        <taxon>Dinosauria</taxon>
        <taxon>Saurischia</taxon>
        <taxon>Theropoda</taxon>
        <taxon>Coelurosauria</taxon>
        <taxon>Aves</taxon>
        <taxon>Neognathae</taxon>
        <taxon>Galloanserae</taxon>
        <taxon>Galliformes</taxon>
        <taxon>Phasianidae</taxon>
        <taxon>Phasianinae</taxon>
        <taxon>Gallus</taxon>
    </lineage>
</organism>
<dbReference type="GO" id="GO:0003697">
    <property type="term" value="F:single-stranded DNA binding"/>
    <property type="evidence" value="ECO:0000318"/>
    <property type="project" value="GO_Central"/>
</dbReference>
<evidence type="ECO:0000259" key="2">
    <source>
        <dbReference type="Pfam" id="PF15696"/>
    </source>
</evidence>
<reference evidence="3" key="3">
    <citation type="submission" date="2025-09" db="UniProtKB">
        <authorList>
            <consortium name="Ensembl"/>
        </authorList>
    </citation>
    <scope>IDENTIFICATION</scope>
    <source>
        <strain evidence="3">broiler</strain>
    </source>
</reference>
<keyword evidence="4" id="KW-1185">Reference proteome</keyword>
<dbReference type="PANTHER" id="PTHR15361:SF4">
    <property type="entry name" value="RAD51-ASSOCIATED PROTEIN 1"/>
    <property type="match status" value="1"/>
</dbReference>
<dbReference type="Pfam" id="PF15696">
    <property type="entry name" value="RAD51_interact"/>
    <property type="match status" value="1"/>
</dbReference>
<dbReference type="GeneTree" id="ENSGT00940000153414"/>
<feature type="compositionally biased region" description="Polar residues" evidence="1">
    <location>
        <begin position="240"/>
        <end position="249"/>
    </location>
</feature>
<reference evidence="3" key="1">
    <citation type="submission" date="2020-11" db="EMBL/GenBank/DDBJ databases">
        <title>Gallus gallus (Chicken) genome, bGalGal1, GRCg7b, maternal haplotype autosomes + Z &amp; W.</title>
        <authorList>
            <person name="Warren W."/>
            <person name="Formenti G."/>
            <person name="Fedrigo O."/>
            <person name="Haase B."/>
            <person name="Mountcastle J."/>
            <person name="Balacco J."/>
            <person name="Tracey A."/>
            <person name="Schneider V."/>
            <person name="Okimoto R."/>
            <person name="Cheng H."/>
            <person name="Hawken R."/>
            <person name="Howe K."/>
            <person name="Jarvis E.D."/>
        </authorList>
    </citation>
    <scope>NUCLEOTIDE SEQUENCE [LARGE SCALE GENOMIC DNA]</scope>
    <source>
        <strain evidence="3">Broiler</strain>
    </source>
</reference>
<name>A0A8V0ZPZ3_CHICK</name>
<dbReference type="Ensembl" id="ENSGALT00010054463.1">
    <property type="protein sequence ID" value="ENSGALP00010032901.1"/>
    <property type="gene ID" value="ENSGALG00010022408.1"/>
</dbReference>
<dbReference type="GO" id="GO:0003723">
    <property type="term" value="F:RNA binding"/>
    <property type="evidence" value="ECO:0007669"/>
    <property type="project" value="Ensembl"/>
</dbReference>
<dbReference type="InterPro" id="IPR052003">
    <property type="entry name" value="HR_DNA-Binding_Protein"/>
</dbReference>
<dbReference type="GO" id="GO:0010845">
    <property type="term" value="P:positive regulation of reciprocal meiotic recombination"/>
    <property type="evidence" value="ECO:0007669"/>
    <property type="project" value="Ensembl"/>
</dbReference>
<gene>
    <name evidence="3" type="primary">RAD51AP1</name>
</gene>
<dbReference type="OrthoDB" id="6162659at2759"/>